<protein>
    <recommendedName>
        <fullName evidence="1">PIN like domain-containing protein</fullName>
    </recommendedName>
</protein>
<sequence>MLTQESATDEKNKTEMNNRGFFMSMRDMFKGFYTGNIKDNPDIYRADDTLFVFDTNVILDLYRNNQETISAIKKSIEQIRENIYLPYFTALEYQRRRLGVIDDQKHLISTTTSPVVDLLSYSSKLLEKCNNSKARHYEGLNRQVSELIKKSIDLLNSGLEDMYGKLNESIDELNTKDIHREWIDNIFSGKIGVKKDQEYINGLDAECKSRYELKTPPGFCDADKVGKPDNIFSYDGITYQRAYGDFYIWKETLEHAASTGAKNVFLITNDAKDDFIFKVGRDKENRENKGVHAILREEMLNNSSVQFFDVINTKELILNINNAFDLKINTENLNISTGNGYGAGSNTSNSEHRALLENRIKREKAEIAGLSKKLESATDPEIMAKIRLLMKGKLSSIQKMSSILSSITE</sequence>
<proteinExistence type="predicted"/>
<accession>A0A2P9EGW9</accession>
<reference evidence="3" key="1">
    <citation type="submission" date="2018-02" db="EMBL/GenBank/DDBJ databases">
        <authorList>
            <person name="Cea G.-C."/>
            <person name="William W."/>
        </authorList>
    </citation>
    <scope>NUCLEOTIDE SEQUENCE [LARGE SCALE GENOMIC DNA]</scope>
    <source>
        <strain evidence="3">ECOR 10</strain>
        <plasmid evidence="3">rcs83_piii</plasmid>
    </source>
</reference>
<dbReference type="Proteomes" id="UP000306822">
    <property type="component" value="Plasmid RCS83_pIII"/>
</dbReference>
<geneLocation type="plasmid" evidence="3">
    <name>rcs83_piii</name>
</geneLocation>
<evidence type="ECO:0000259" key="1">
    <source>
        <dbReference type="Pfam" id="PF18476"/>
    </source>
</evidence>
<name>A0A2P9EGW9_ECOLX</name>
<feature type="domain" description="PIN like" evidence="1">
    <location>
        <begin position="50"/>
        <end position="282"/>
    </location>
</feature>
<organism evidence="2 3">
    <name type="scientific">Escherichia coli</name>
    <dbReference type="NCBI Taxonomy" id="562"/>
    <lineage>
        <taxon>Bacteria</taxon>
        <taxon>Pseudomonadati</taxon>
        <taxon>Pseudomonadota</taxon>
        <taxon>Gammaproteobacteria</taxon>
        <taxon>Enterobacterales</taxon>
        <taxon>Enterobacteriaceae</taxon>
        <taxon>Escherichia</taxon>
    </lineage>
</organism>
<evidence type="ECO:0000313" key="3">
    <source>
        <dbReference type="Proteomes" id="UP000306822"/>
    </source>
</evidence>
<dbReference type="RefSeq" id="WP_114499597.1">
    <property type="nucleotide sequence ID" value="NZ_CP069548.1"/>
</dbReference>
<dbReference type="AlphaFoldDB" id="A0A2P9EGW9"/>
<dbReference type="InterPro" id="IPR041578">
    <property type="entry name" value="PIN_8"/>
</dbReference>
<dbReference type="Pfam" id="PF18476">
    <property type="entry name" value="PIN_8"/>
    <property type="match status" value="1"/>
</dbReference>
<gene>
    <name evidence="2" type="ORF">RCS83_PIII0007</name>
</gene>
<keyword evidence="2" id="KW-0614">Plasmid</keyword>
<dbReference type="EMBL" id="LT985292">
    <property type="protein sequence ID" value="SPE02654.1"/>
    <property type="molecule type" value="Genomic_DNA"/>
</dbReference>
<evidence type="ECO:0000313" key="2">
    <source>
        <dbReference type="EMBL" id="SPE02654.1"/>
    </source>
</evidence>